<keyword evidence="2" id="KW-0808">Transferase</keyword>
<organism evidence="2 3">
    <name type="scientific">Microlunatus parietis</name>
    <dbReference type="NCBI Taxonomy" id="682979"/>
    <lineage>
        <taxon>Bacteria</taxon>
        <taxon>Bacillati</taxon>
        <taxon>Actinomycetota</taxon>
        <taxon>Actinomycetes</taxon>
        <taxon>Propionibacteriales</taxon>
        <taxon>Propionibacteriaceae</taxon>
        <taxon>Microlunatus</taxon>
    </lineage>
</organism>
<comment type="caution">
    <text evidence="2">The sequence shown here is derived from an EMBL/GenBank/DDBJ whole genome shotgun (WGS) entry which is preliminary data.</text>
</comment>
<dbReference type="PANTHER" id="PTHR43441">
    <property type="entry name" value="RIBOSOMAL-PROTEIN-SERINE ACETYLTRANSFERASE"/>
    <property type="match status" value="1"/>
</dbReference>
<dbReference type="PANTHER" id="PTHR43441:SF11">
    <property type="entry name" value="RIBOSOMAL-PROTEIN-SERINE ACETYLTRANSFERASE"/>
    <property type="match status" value="1"/>
</dbReference>
<reference evidence="2 3" key="1">
    <citation type="submission" date="2020-07" db="EMBL/GenBank/DDBJ databases">
        <title>Sequencing the genomes of 1000 actinobacteria strains.</title>
        <authorList>
            <person name="Klenk H.-P."/>
        </authorList>
    </citation>
    <scope>NUCLEOTIDE SEQUENCE [LARGE SCALE GENOMIC DNA]</scope>
    <source>
        <strain evidence="2 3">DSM 22083</strain>
    </source>
</reference>
<evidence type="ECO:0000313" key="3">
    <source>
        <dbReference type="Proteomes" id="UP000569914"/>
    </source>
</evidence>
<dbReference type="SUPFAM" id="SSF55729">
    <property type="entry name" value="Acyl-CoA N-acyltransferases (Nat)"/>
    <property type="match status" value="1"/>
</dbReference>
<evidence type="ECO:0000259" key="1">
    <source>
        <dbReference type="PROSITE" id="PS51186"/>
    </source>
</evidence>
<proteinExistence type="predicted"/>
<sequence>MMRTQLLARQPELRTERLRLTQLGPDHFEAANVGLDDDDEGRKLTGTHARFTEDQIRDWLAKLPGAPDRADWAIVRTDDEKVIGEVVLNDLDVDNQSMNYRISLYGSTFYGQGYGTEAGRAVINFGLGVLGLHRISLGVYAFNPRAQASYAKLGFVLEGRHRDALYWDGEWHDELIMSVLATDPRPA</sequence>
<accession>A0A7Y9I2K9</accession>
<keyword evidence="3" id="KW-1185">Reference proteome</keyword>
<dbReference type="GO" id="GO:0005737">
    <property type="term" value="C:cytoplasm"/>
    <property type="evidence" value="ECO:0007669"/>
    <property type="project" value="TreeGrafter"/>
</dbReference>
<dbReference type="InterPro" id="IPR016181">
    <property type="entry name" value="Acyl_CoA_acyltransferase"/>
</dbReference>
<dbReference type="InterPro" id="IPR051908">
    <property type="entry name" value="Ribosomal_N-acetyltransferase"/>
</dbReference>
<gene>
    <name evidence="2" type="ORF">BKA15_000400</name>
</gene>
<protein>
    <submittedName>
        <fullName evidence="2">RimJ/RimL family protein N-acetyltransferase</fullName>
    </submittedName>
</protein>
<dbReference type="Pfam" id="PF13302">
    <property type="entry name" value="Acetyltransf_3"/>
    <property type="match status" value="1"/>
</dbReference>
<dbReference type="GO" id="GO:1990189">
    <property type="term" value="F:protein N-terminal-serine acetyltransferase activity"/>
    <property type="evidence" value="ECO:0007669"/>
    <property type="project" value="TreeGrafter"/>
</dbReference>
<feature type="domain" description="N-acetyltransferase" evidence="1">
    <location>
        <begin position="18"/>
        <end position="182"/>
    </location>
</feature>
<dbReference type="GO" id="GO:0008999">
    <property type="term" value="F:protein-N-terminal-alanine acetyltransferase activity"/>
    <property type="evidence" value="ECO:0007669"/>
    <property type="project" value="TreeGrafter"/>
</dbReference>
<dbReference type="EMBL" id="JACCBU010000001">
    <property type="protein sequence ID" value="NYE69071.1"/>
    <property type="molecule type" value="Genomic_DNA"/>
</dbReference>
<dbReference type="InterPro" id="IPR000182">
    <property type="entry name" value="GNAT_dom"/>
</dbReference>
<dbReference type="Gene3D" id="3.40.630.30">
    <property type="match status" value="1"/>
</dbReference>
<dbReference type="Proteomes" id="UP000569914">
    <property type="component" value="Unassembled WGS sequence"/>
</dbReference>
<name>A0A7Y9I2K9_9ACTN</name>
<dbReference type="PROSITE" id="PS51186">
    <property type="entry name" value="GNAT"/>
    <property type="match status" value="1"/>
</dbReference>
<evidence type="ECO:0000313" key="2">
    <source>
        <dbReference type="EMBL" id="NYE69071.1"/>
    </source>
</evidence>
<dbReference type="AlphaFoldDB" id="A0A7Y9I2K9"/>